<dbReference type="InterPro" id="IPR000330">
    <property type="entry name" value="SNF2_N"/>
</dbReference>
<dbReference type="CDD" id="cd18793">
    <property type="entry name" value="SF2_C_SNF"/>
    <property type="match status" value="1"/>
</dbReference>
<feature type="compositionally biased region" description="Gly residues" evidence="2">
    <location>
        <begin position="343"/>
        <end position="352"/>
    </location>
</feature>
<feature type="compositionally biased region" description="Basic and acidic residues" evidence="2">
    <location>
        <begin position="429"/>
        <end position="443"/>
    </location>
</feature>
<keyword evidence="5" id="KW-0067">ATP-binding</keyword>
<accession>A0A6N1ASS5</accession>
<organism evidence="5 6">
    <name type="scientific">Azospirillum oryzae</name>
    <dbReference type="NCBI Taxonomy" id="286727"/>
    <lineage>
        <taxon>Bacteria</taxon>
        <taxon>Pseudomonadati</taxon>
        <taxon>Pseudomonadota</taxon>
        <taxon>Alphaproteobacteria</taxon>
        <taxon>Rhodospirillales</taxon>
        <taxon>Azospirillaceae</taxon>
        <taxon>Azospirillum</taxon>
    </lineage>
</organism>
<dbReference type="GO" id="GO:0004386">
    <property type="term" value="F:helicase activity"/>
    <property type="evidence" value="ECO:0007669"/>
    <property type="project" value="UniProtKB-KW"/>
</dbReference>
<dbReference type="EMBL" id="CP054621">
    <property type="protein sequence ID" value="QKS54328.1"/>
    <property type="molecule type" value="Genomic_DNA"/>
</dbReference>
<keyword evidence="5" id="KW-0547">Nucleotide-binding</keyword>
<evidence type="ECO:0000313" key="6">
    <source>
        <dbReference type="Proteomes" id="UP000509702"/>
    </source>
</evidence>
<keyword evidence="5" id="KW-0614">Plasmid</keyword>
<evidence type="ECO:0000256" key="1">
    <source>
        <dbReference type="ARBA" id="ARBA00022801"/>
    </source>
</evidence>
<dbReference type="CDD" id="cd17919">
    <property type="entry name" value="DEXHc_Snf"/>
    <property type="match status" value="1"/>
</dbReference>
<sequence length="971" mass="104188">MTLRFSAEPQPTGLEIRVTGASGSLAVDQWAVGVPDALLPGVDLAQRLIAAEVAIAEGDLLLVEHRAVAGLSNREAGLLGLPAPAPVVAHLRTRGVITSPSYAVELEWRRPTGQPAVGAKRIGAFLRIGGEWGRLPDALYQIAEAADRVNQSPSDDQGARFSAVAALREVLPAAVDDCMAEAGGMIGAMTIAVADSFSLDLKGEGDSLRLVPILHRTSDAPDQPLLTEDRQRGFGEDQFNRFTTARPVYALGSNWYAVTTPVLRRALDEVRRVQSAPPATKRALFAAPRAFLREALGPDIDDTVLESVFRETADYADRVVGLGLWRPRVVPWVPLSRTDWFGDGGAAGGGRGADPKDGDGQEDSPSGLMVGDRTVPLTAEEADALRVQVENAIGAGLPSVSVPVDGQDVAIPATTDTLAALNDLATSRLPKEASTKAPPKPDGESGPEALLIRPNEEAVEVEGQFSPRPAPSRPLPPALATPLKPHQTEGLSWLQQAWTMGRPGVLLADDMGLGKTLQGLAFLAWLRTGMAEGVIPHAPVAVVAPTGLLQNWRGEADRHLSAPGLGNCTEAFGRGLAALKCRTEDERPALNVGALQTADWVLTTYETLRDYDRDFGKVRFAAMLFDEAQKIKTPGVRLTDAAKAMNADFRIAMTGTPVENRLSDLWCITDAVHPAVLGELKGFSADYERSPDPERLKRLKSSLDTWHGGRAPLLLRRLKQDRLPDLPLPQEIVLETPMPPVQRNAYESVIAEARTAEKAGAMLGALQRLRAISLHPDPDSISGDDAFIAASARLAATFTALDDIARKGERALIFLDDLAMQARLAGILQRRYRLTAPPMIISGQVAGAARQARVDRFQAGADGFDAMILSPRAGGVGLTLTRANHVIHLSRWWNPAVEDQCTGRALRIGQTKPVFVHIPMAVLGEGCSAFDRNLNALLVRKRRLFQDALMPPAATDEDRNELFTATVTSVA</sequence>
<dbReference type="InterPro" id="IPR038718">
    <property type="entry name" value="SNF2-like_sf"/>
</dbReference>
<geneLocation type="plasmid" evidence="5 6">
    <name>unnamed6</name>
</geneLocation>
<evidence type="ECO:0000259" key="3">
    <source>
        <dbReference type="PROSITE" id="PS51192"/>
    </source>
</evidence>
<dbReference type="PROSITE" id="PS51192">
    <property type="entry name" value="HELICASE_ATP_BIND_1"/>
    <property type="match status" value="1"/>
</dbReference>
<dbReference type="InterPro" id="IPR014001">
    <property type="entry name" value="Helicase_ATP-bd"/>
</dbReference>
<feature type="region of interest" description="Disordered" evidence="2">
    <location>
        <begin position="343"/>
        <end position="371"/>
    </location>
</feature>
<dbReference type="PANTHER" id="PTHR45629">
    <property type="entry name" value="SNF2/RAD54 FAMILY MEMBER"/>
    <property type="match status" value="1"/>
</dbReference>
<dbReference type="GO" id="GO:0016787">
    <property type="term" value="F:hydrolase activity"/>
    <property type="evidence" value="ECO:0007669"/>
    <property type="project" value="UniProtKB-KW"/>
</dbReference>
<dbReference type="KEGG" id="aoz:HUE56_28150"/>
<evidence type="ECO:0000313" key="5">
    <source>
        <dbReference type="EMBL" id="QKS54328.1"/>
    </source>
</evidence>
<gene>
    <name evidence="5" type="ORF">HUE56_28150</name>
</gene>
<dbReference type="PROSITE" id="PS51194">
    <property type="entry name" value="HELICASE_CTER"/>
    <property type="match status" value="1"/>
</dbReference>
<dbReference type="Gene3D" id="3.40.50.300">
    <property type="entry name" value="P-loop containing nucleotide triphosphate hydrolases"/>
    <property type="match status" value="1"/>
</dbReference>
<keyword evidence="5" id="KW-0347">Helicase</keyword>
<dbReference type="SMART" id="SM00490">
    <property type="entry name" value="HELICc"/>
    <property type="match status" value="1"/>
</dbReference>
<reference evidence="5 6" key="1">
    <citation type="submission" date="2020-06" db="EMBL/GenBank/DDBJ databases">
        <title>Complete genome of Azosprillum oryzae KACC14407.</title>
        <authorList>
            <person name="Kim M."/>
            <person name="Park Y.-J."/>
            <person name="Shin J.-H."/>
        </authorList>
    </citation>
    <scope>NUCLEOTIDE SEQUENCE [LARGE SCALE GENOMIC DNA]</scope>
    <source>
        <strain evidence="5 6">KACC 14407</strain>
        <plasmid evidence="5 6">unnamed6</plasmid>
    </source>
</reference>
<dbReference type="PANTHER" id="PTHR45629:SF7">
    <property type="entry name" value="DNA EXCISION REPAIR PROTEIN ERCC-6-RELATED"/>
    <property type="match status" value="1"/>
</dbReference>
<proteinExistence type="predicted"/>
<dbReference type="SUPFAM" id="SSF52540">
    <property type="entry name" value="P-loop containing nucleoside triphosphate hydrolases"/>
    <property type="match status" value="2"/>
</dbReference>
<feature type="domain" description="Helicase ATP-binding" evidence="3">
    <location>
        <begin position="496"/>
        <end position="675"/>
    </location>
</feature>
<dbReference type="AlphaFoldDB" id="A0A6N1ASS5"/>
<dbReference type="InterPro" id="IPR050496">
    <property type="entry name" value="SNF2_RAD54_helicase_repair"/>
</dbReference>
<dbReference type="InterPro" id="IPR049730">
    <property type="entry name" value="SNF2/RAD54-like_C"/>
</dbReference>
<dbReference type="Proteomes" id="UP000509702">
    <property type="component" value="Plasmid unnamed6"/>
</dbReference>
<dbReference type="Gene3D" id="3.40.50.10810">
    <property type="entry name" value="Tandem AAA-ATPase domain"/>
    <property type="match status" value="1"/>
</dbReference>
<dbReference type="Pfam" id="PF00271">
    <property type="entry name" value="Helicase_C"/>
    <property type="match status" value="1"/>
</dbReference>
<dbReference type="RefSeq" id="WP_174757529.1">
    <property type="nucleotide sequence ID" value="NZ_BSOV01000011.1"/>
</dbReference>
<protein>
    <submittedName>
        <fullName evidence="5">DEAD/DEAH box helicase</fullName>
    </submittedName>
</protein>
<dbReference type="SMART" id="SM00487">
    <property type="entry name" value="DEXDc"/>
    <property type="match status" value="1"/>
</dbReference>
<evidence type="ECO:0000259" key="4">
    <source>
        <dbReference type="PROSITE" id="PS51194"/>
    </source>
</evidence>
<name>A0A6N1ASS5_9PROT</name>
<evidence type="ECO:0000256" key="2">
    <source>
        <dbReference type="SAM" id="MobiDB-lite"/>
    </source>
</evidence>
<dbReference type="GO" id="GO:0005524">
    <property type="term" value="F:ATP binding"/>
    <property type="evidence" value="ECO:0007669"/>
    <property type="project" value="InterPro"/>
</dbReference>
<feature type="region of interest" description="Disordered" evidence="2">
    <location>
        <begin position="425"/>
        <end position="448"/>
    </location>
</feature>
<dbReference type="Pfam" id="PF00176">
    <property type="entry name" value="SNF2-rel_dom"/>
    <property type="match status" value="1"/>
</dbReference>
<dbReference type="InterPro" id="IPR001650">
    <property type="entry name" value="Helicase_C-like"/>
</dbReference>
<feature type="domain" description="Helicase C-terminal" evidence="4">
    <location>
        <begin position="800"/>
        <end position="958"/>
    </location>
</feature>
<keyword evidence="1" id="KW-0378">Hydrolase</keyword>
<keyword evidence="6" id="KW-1185">Reference proteome</keyword>
<dbReference type="InterPro" id="IPR027417">
    <property type="entry name" value="P-loop_NTPase"/>
</dbReference>